<evidence type="ECO:0000313" key="10">
    <source>
        <dbReference type="Proteomes" id="UP000295658"/>
    </source>
</evidence>
<dbReference type="PRINTS" id="PR00812">
    <property type="entry name" value="BCTERIALGSPF"/>
</dbReference>
<protein>
    <submittedName>
        <fullName evidence="9">Competence-related pilin export protein ComGB</fullName>
    </submittedName>
</protein>
<evidence type="ECO:0000256" key="5">
    <source>
        <dbReference type="ARBA" id="ARBA00022989"/>
    </source>
</evidence>
<dbReference type="InterPro" id="IPR042094">
    <property type="entry name" value="T2SS_GspF_sf"/>
</dbReference>
<feature type="transmembrane region" description="Helical" evidence="7">
    <location>
        <begin position="318"/>
        <end position="338"/>
    </location>
</feature>
<keyword evidence="3" id="KW-1003">Cell membrane</keyword>
<proteinExistence type="inferred from homology"/>
<dbReference type="Gene3D" id="1.20.81.30">
    <property type="entry name" value="Type II secretion system (T2SS), domain F"/>
    <property type="match status" value="2"/>
</dbReference>
<name>A0A4R1QMX2_9BACL</name>
<dbReference type="OrthoDB" id="1638902at2"/>
<dbReference type="InterPro" id="IPR003004">
    <property type="entry name" value="GspF/PilC"/>
</dbReference>
<accession>A0A4R1QMX2</accession>
<feature type="domain" description="Type II secretion system protein GspF" evidence="8">
    <location>
        <begin position="214"/>
        <end position="336"/>
    </location>
</feature>
<evidence type="ECO:0000256" key="6">
    <source>
        <dbReference type="ARBA" id="ARBA00023136"/>
    </source>
</evidence>
<dbReference type="InterPro" id="IPR018076">
    <property type="entry name" value="T2SS_GspF_dom"/>
</dbReference>
<comment type="subcellular location">
    <subcellularLocation>
        <location evidence="1">Cell membrane</location>
        <topology evidence="1">Multi-pass membrane protein</topology>
    </subcellularLocation>
</comment>
<evidence type="ECO:0000256" key="1">
    <source>
        <dbReference type="ARBA" id="ARBA00004651"/>
    </source>
</evidence>
<dbReference type="PANTHER" id="PTHR30012:SF0">
    <property type="entry name" value="TYPE II SECRETION SYSTEM PROTEIN F-RELATED"/>
    <property type="match status" value="1"/>
</dbReference>
<reference evidence="9 10" key="1">
    <citation type="submission" date="2019-03" db="EMBL/GenBank/DDBJ databases">
        <title>Genomic Encyclopedia of Type Strains, Phase IV (KMG-IV): sequencing the most valuable type-strain genomes for metagenomic binning, comparative biology and taxonomic classification.</title>
        <authorList>
            <person name="Goeker M."/>
        </authorList>
    </citation>
    <scope>NUCLEOTIDE SEQUENCE [LARGE SCALE GENOMIC DNA]</scope>
    <source>
        <strain evidence="9 10">DSM 24979</strain>
    </source>
</reference>
<evidence type="ECO:0000256" key="3">
    <source>
        <dbReference type="ARBA" id="ARBA00022475"/>
    </source>
</evidence>
<dbReference type="Pfam" id="PF00482">
    <property type="entry name" value="T2SSF"/>
    <property type="match status" value="2"/>
</dbReference>
<sequence>MRKRRKWNLSLQSLFFIQLGKLLEKGYSLSQAIEFLQIQQSPSRQEDLQICLAHLRAGSSLHEALAKIDFHRELIGYLFFAEQHGQIAYALMEAGNMAQMKVRYMEQLRKMMRYPFFLLSFSIIMFLAFQQVLLPQFSHLSSSFQVRSSSFSIVVLAIASSIPNFFFFLFLFFMLLFLVYFVYVRKLPLHTQIKILMNIPIVRQLVISLHSQLFSLQLSHLLKGGLSIYEALQVFERQSHLPLLQAEAKTIKDRLCEGEKLDQIIQSRNYYEEELAHVIRHGQSNGELVQELFHYSQFSLQKIENRLMKIIHIVQPTLLIIIGLFVVLMYMAILWPMFQLMNHL</sequence>
<evidence type="ECO:0000256" key="4">
    <source>
        <dbReference type="ARBA" id="ARBA00022692"/>
    </source>
</evidence>
<evidence type="ECO:0000256" key="7">
    <source>
        <dbReference type="SAM" id="Phobius"/>
    </source>
</evidence>
<keyword evidence="6 7" id="KW-0472">Membrane</keyword>
<comment type="similarity">
    <text evidence="2">Belongs to the GSP F family.</text>
</comment>
<dbReference type="RefSeq" id="WP_132948600.1">
    <property type="nucleotide sequence ID" value="NZ_SLUL01000008.1"/>
</dbReference>
<organism evidence="9 10">
    <name type="scientific">Thermolongibacillus altinsuensis</name>
    <dbReference type="NCBI Taxonomy" id="575256"/>
    <lineage>
        <taxon>Bacteria</taxon>
        <taxon>Bacillati</taxon>
        <taxon>Bacillota</taxon>
        <taxon>Bacilli</taxon>
        <taxon>Bacillales</taxon>
        <taxon>Anoxybacillaceae</taxon>
        <taxon>Thermolongibacillus</taxon>
    </lineage>
</organism>
<evidence type="ECO:0000256" key="2">
    <source>
        <dbReference type="ARBA" id="ARBA00005745"/>
    </source>
</evidence>
<evidence type="ECO:0000313" key="9">
    <source>
        <dbReference type="EMBL" id="TCL48800.1"/>
    </source>
</evidence>
<feature type="transmembrane region" description="Helical" evidence="7">
    <location>
        <begin position="114"/>
        <end position="133"/>
    </location>
</feature>
<keyword evidence="4 7" id="KW-0812">Transmembrane</keyword>
<dbReference type="EMBL" id="SLUL01000008">
    <property type="protein sequence ID" value="TCL48800.1"/>
    <property type="molecule type" value="Genomic_DNA"/>
</dbReference>
<dbReference type="Proteomes" id="UP000295658">
    <property type="component" value="Unassembled WGS sequence"/>
</dbReference>
<keyword evidence="5 7" id="KW-1133">Transmembrane helix</keyword>
<keyword evidence="10" id="KW-1185">Reference proteome</keyword>
<feature type="transmembrane region" description="Helical" evidence="7">
    <location>
        <begin position="153"/>
        <end position="184"/>
    </location>
</feature>
<comment type="caution">
    <text evidence="9">The sequence shown here is derived from an EMBL/GenBank/DDBJ whole genome shotgun (WGS) entry which is preliminary data.</text>
</comment>
<dbReference type="InterPro" id="IPR047692">
    <property type="entry name" value="T4P_ComGB"/>
</dbReference>
<dbReference type="NCBIfam" id="NF041012">
    <property type="entry name" value="T4P_ComGB"/>
    <property type="match status" value="1"/>
</dbReference>
<gene>
    <name evidence="9" type="ORF">EDD69_10857</name>
</gene>
<evidence type="ECO:0000259" key="8">
    <source>
        <dbReference type="Pfam" id="PF00482"/>
    </source>
</evidence>
<dbReference type="GO" id="GO:0005886">
    <property type="term" value="C:plasma membrane"/>
    <property type="evidence" value="ECO:0007669"/>
    <property type="project" value="UniProtKB-SubCell"/>
</dbReference>
<dbReference type="PANTHER" id="PTHR30012">
    <property type="entry name" value="GENERAL SECRETION PATHWAY PROTEIN"/>
    <property type="match status" value="1"/>
</dbReference>
<feature type="domain" description="Type II secretion system protein GspF" evidence="8">
    <location>
        <begin position="15"/>
        <end position="135"/>
    </location>
</feature>
<dbReference type="AlphaFoldDB" id="A0A4R1QMX2"/>